<dbReference type="AlphaFoldDB" id="A0A1Y2AT48"/>
<feature type="chain" id="PRO_5012282323" description="Probable quinone oxidoreductase" evidence="5">
    <location>
        <begin position="19"/>
        <end position="383"/>
    </location>
</feature>
<dbReference type="Proteomes" id="UP000193986">
    <property type="component" value="Unassembled WGS sequence"/>
</dbReference>
<dbReference type="OrthoDB" id="48317at2759"/>
<evidence type="ECO:0000256" key="2">
    <source>
        <dbReference type="ARBA" id="ARBA00023002"/>
    </source>
</evidence>
<dbReference type="Gene3D" id="3.90.180.10">
    <property type="entry name" value="Medium-chain alcohol dehydrogenases, catalytic domain"/>
    <property type="match status" value="1"/>
</dbReference>
<comment type="caution">
    <text evidence="7">The sequence shown here is derived from an EMBL/GenBank/DDBJ whole genome shotgun (WGS) entry which is preliminary data.</text>
</comment>
<keyword evidence="1" id="KW-0521">NADP</keyword>
<dbReference type="GO" id="GO:0035925">
    <property type="term" value="F:mRNA 3'-UTR AU-rich region binding"/>
    <property type="evidence" value="ECO:0007669"/>
    <property type="project" value="TreeGrafter"/>
</dbReference>
<feature type="domain" description="Enoyl reductase (ER)" evidence="6">
    <location>
        <begin position="61"/>
        <end position="380"/>
    </location>
</feature>
<reference evidence="7 8" key="1">
    <citation type="submission" date="2016-07" db="EMBL/GenBank/DDBJ databases">
        <title>Pervasive Adenine N6-methylation of Active Genes in Fungi.</title>
        <authorList>
            <consortium name="DOE Joint Genome Institute"/>
            <person name="Mondo S.J."/>
            <person name="Dannebaum R.O."/>
            <person name="Kuo R.C."/>
            <person name="Labutti K."/>
            <person name="Haridas S."/>
            <person name="Kuo A."/>
            <person name="Salamov A."/>
            <person name="Ahrendt S.R."/>
            <person name="Lipzen A."/>
            <person name="Sullivan W."/>
            <person name="Andreopoulos W.B."/>
            <person name="Clum A."/>
            <person name="Lindquist E."/>
            <person name="Daum C."/>
            <person name="Ramamoorthy G.K."/>
            <person name="Gryganskyi A."/>
            <person name="Culley D."/>
            <person name="Magnuson J.K."/>
            <person name="James T.Y."/>
            <person name="O'Malley M.A."/>
            <person name="Stajich J.E."/>
            <person name="Spatafora J.W."/>
            <person name="Visel A."/>
            <person name="Grigoriev I.V."/>
        </authorList>
    </citation>
    <scope>NUCLEOTIDE SEQUENCE [LARGE SCALE GENOMIC DNA]</scope>
    <source>
        <strain evidence="7 8">68-887.2</strain>
    </source>
</reference>
<evidence type="ECO:0000256" key="3">
    <source>
        <dbReference type="ARBA" id="ARBA00043088"/>
    </source>
</evidence>
<sequence length="383" mass="41112">MMAQFELVMLLHFSRVVGQPVFYRLVQPVSLLVTTKCTVRTMSSLSEIPKSMKAIRVEKNGGPEVNVLKEIPVPQPKDNEVLIKVEYTGVNFIDNYQRSGLYNRPLPYTVGQDAVGTIVALPFSAALPSTSLPTLKLGQRVLTPVGESFAEYLVAPVGKVAPLPDFVKPEDGPAYATTAFTAAALVKESYPIQKGDWVLVRAAAGGVGTLLSQLSKHLGASVIGTTSSPEKAKIAKENGADHVLLTTDSSESNVKKLLELTGGKGVHVVYDGVGKDTWEEDFEVIRPKGTIVTYGNASGPVPPFAPLKLSPKCLKVTRPTLGPFINDPQDFALYANFIFDTIKAGGLKSTTYKVYDFSAEGVAQAQTDITSRSTIGKLVIKVA</sequence>
<evidence type="ECO:0000256" key="1">
    <source>
        <dbReference type="ARBA" id="ARBA00022857"/>
    </source>
</evidence>
<proteinExistence type="predicted"/>
<dbReference type="InterPro" id="IPR047618">
    <property type="entry name" value="QOR-like"/>
</dbReference>
<dbReference type="Pfam" id="PF08240">
    <property type="entry name" value="ADH_N"/>
    <property type="match status" value="1"/>
</dbReference>
<feature type="signal peptide" evidence="5">
    <location>
        <begin position="1"/>
        <end position="18"/>
    </location>
</feature>
<dbReference type="PANTHER" id="PTHR48106:SF13">
    <property type="entry name" value="QUINONE OXIDOREDUCTASE-RELATED"/>
    <property type="match status" value="1"/>
</dbReference>
<evidence type="ECO:0000313" key="7">
    <source>
        <dbReference type="EMBL" id="ORY25758.1"/>
    </source>
</evidence>
<dbReference type="InParanoid" id="A0A1Y2AT48"/>
<keyword evidence="2" id="KW-0560">Oxidoreductase</keyword>
<dbReference type="GO" id="GO:0003960">
    <property type="term" value="F:quinone reductase (NADPH) activity"/>
    <property type="evidence" value="ECO:0007669"/>
    <property type="project" value="InterPro"/>
</dbReference>
<name>A0A1Y2AT48_9TREE</name>
<dbReference type="InterPro" id="IPR013154">
    <property type="entry name" value="ADH-like_N"/>
</dbReference>
<dbReference type="InterPro" id="IPR002364">
    <property type="entry name" value="Quin_OxRdtase/zeta-crystal_CS"/>
</dbReference>
<keyword evidence="8" id="KW-1185">Reference proteome</keyword>
<organism evidence="7 8">
    <name type="scientific">Naematelia encephala</name>
    <dbReference type="NCBI Taxonomy" id="71784"/>
    <lineage>
        <taxon>Eukaryota</taxon>
        <taxon>Fungi</taxon>
        <taxon>Dikarya</taxon>
        <taxon>Basidiomycota</taxon>
        <taxon>Agaricomycotina</taxon>
        <taxon>Tremellomycetes</taxon>
        <taxon>Tremellales</taxon>
        <taxon>Naemateliaceae</taxon>
        <taxon>Naematelia</taxon>
    </lineage>
</organism>
<dbReference type="InterPro" id="IPR020843">
    <property type="entry name" value="ER"/>
</dbReference>
<dbReference type="FunFam" id="3.40.50.720:FF:000053">
    <property type="entry name" value="Quinone oxidoreductase 1"/>
    <property type="match status" value="1"/>
</dbReference>
<evidence type="ECO:0000259" key="6">
    <source>
        <dbReference type="SMART" id="SM00829"/>
    </source>
</evidence>
<dbReference type="GO" id="GO:0005829">
    <property type="term" value="C:cytosol"/>
    <property type="evidence" value="ECO:0007669"/>
    <property type="project" value="TreeGrafter"/>
</dbReference>
<dbReference type="SUPFAM" id="SSF51735">
    <property type="entry name" value="NAD(P)-binding Rossmann-fold domains"/>
    <property type="match status" value="1"/>
</dbReference>
<evidence type="ECO:0000256" key="5">
    <source>
        <dbReference type="SAM" id="SignalP"/>
    </source>
</evidence>
<keyword evidence="5" id="KW-0732">Signal</keyword>
<dbReference type="STRING" id="71784.A0A1Y2AT48"/>
<evidence type="ECO:0000313" key="8">
    <source>
        <dbReference type="Proteomes" id="UP000193986"/>
    </source>
</evidence>
<dbReference type="Pfam" id="PF00107">
    <property type="entry name" value="ADH_zinc_N"/>
    <property type="match status" value="1"/>
</dbReference>
<dbReference type="InterPro" id="IPR036291">
    <property type="entry name" value="NAD(P)-bd_dom_sf"/>
</dbReference>
<dbReference type="SUPFAM" id="SSF50129">
    <property type="entry name" value="GroES-like"/>
    <property type="match status" value="1"/>
</dbReference>
<dbReference type="EMBL" id="MCFC01000054">
    <property type="protein sequence ID" value="ORY25758.1"/>
    <property type="molecule type" value="Genomic_DNA"/>
</dbReference>
<evidence type="ECO:0000256" key="4">
    <source>
        <dbReference type="ARBA" id="ARBA00070796"/>
    </source>
</evidence>
<dbReference type="SMART" id="SM00829">
    <property type="entry name" value="PKS_ER"/>
    <property type="match status" value="1"/>
</dbReference>
<dbReference type="CDD" id="cd05286">
    <property type="entry name" value="QOR2"/>
    <property type="match status" value="1"/>
</dbReference>
<dbReference type="PROSITE" id="PS01162">
    <property type="entry name" value="QOR_ZETA_CRYSTAL"/>
    <property type="match status" value="1"/>
</dbReference>
<dbReference type="InterPro" id="IPR011032">
    <property type="entry name" value="GroES-like_sf"/>
</dbReference>
<dbReference type="InterPro" id="IPR013149">
    <property type="entry name" value="ADH-like_C"/>
</dbReference>
<gene>
    <name evidence="7" type="ORF">BCR39DRAFT_543276</name>
</gene>
<dbReference type="Gene3D" id="3.40.50.720">
    <property type="entry name" value="NAD(P)-binding Rossmann-like Domain"/>
    <property type="match status" value="1"/>
</dbReference>
<protein>
    <recommendedName>
        <fullName evidence="4">Probable quinone oxidoreductase</fullName>
    </recommendedName>
    <alternativeName>
        <fullName evidence="3">NADPH:quinone reductase</fullName>
    </alternativeName>
</protein>
<dbReference type="GO" id="GO:0070402">
    <property type="term" value="F:NADPH binding"/>
    <property type="evidence" value="ECO:0007669"/>
    <property type="project" value="TreeGrafter"/>
</dbReference>
<dbReference type="FunCoup" id="A0A1Y2AT48">
    <property type="interactions" value="332"/>
</dbReference>
<dbReference type="GO" id="GO:0008270">
    <property type="term" value="F:zinc ion binding"/>
    <property type="evidence" value="ECO:0007669"/>
    <property type="project" value="InterPro"/>
</dbReference>
<accession>A0A1Y2AT48</accession>
<dbReference type="PANTHER" id="PTHR48106">
    <property type="entry name" value="QUINONE OXIDOREDUCTASE PIG3-RELATED"/>
    <property type="match status" value="1"/>
</dbReference>